<proteinExistence type="predicted"/>
<evidence type="ECO:0000256" key="1">
    <source>
        <dbReference type="SAM" id="Phobius"/>
    </source>
</evidence>
<dbReference type="AlphaFoldDB" id="A0A1G2U1R2"/>
<keyword evidence="1" id="KW-1133">Transmembrane helix</keyword>
<evidence type="ECO:0000313" key="2">
    <source>
        <dbReference type="EMBL" id="OHB02792.1"/>
    </source>
</evidence>
<dbReference type="EMBL" id="MHWB01000001">
    <property type="protein sequence ID" value="OHB02792.1"/>
    <property type="molecule type" value="Genomic_DNA"/>
</dbReference>
<keyword evidence="1" id="KW-0812">Transmembrane</keyword>
<protein>
    <submittedName>
        <fullName evidence="2">Uncharacterized protein</fullName>
    </submittedName>
</protein>
<reference evidence="2 3" key="1">
    <citation type="journal article" date="2016" name="Nat. Commun.">
        <title>Thousands of microbial genomes shed light on interconnected biogeochemical processes in an aquifer system.</title>
        <authorList>
            <person name="Anantharaman K."/>
            <person name="Brown C.T."/>
            <person name="Hug L.A."/>
            <person name="Sharon I."/>
            <person name="Castelle C.J."/>
            <person name="Probst A.J."/>
            <person name="Thomas B.C."/>
            <person name="Singh A."/>
            <person name="Wilkins M.J."/>
            <person name="Karaoz U."/>
            <person name="Brodie E.L."/>
            <person name="Williams K.H."/>
            <person name="Hubbard S.S."/>
            <person name="Banfield J.F."/>
        </authorList>
    </citation>
    <scope>NUCLEOTIDE SEQUENCE [LARGE SCALE GENOMIC DNA]</scope>
</reference>
<feature type="transmembrane region" description="Helical" evidence="1">
    <location>
        <begin position="41"/>
        <end position="62"/>
    </location>
</feature>
<gene>
    <name evidence="2" type="ORF">A3A96_01475</name>
</gene>
<name>A0A1G2U1R2_9BACT</name>
<organism evidence="2 3">
    <name type="scientific">Candidatus Zambryskibacteria bacterium RIFCSPLOWO2_01_FULL_39_39</name>
    <dbReference type="NCBI Taxonomy" id="1802758"/>
    <lineage>
        <taxon>Bacteria</taxon>
        <taxon>Candidatus Zambryskiibacteriota</taxon>
    </lineage>
</organism>
<feature type="transmembrane region" description="Helical" evidence="1">
    <location>
        <begin position="69"/>
        <end position="90"/>
    </location>
</feature>
<sequence>MIEYAVEKKYFRNSSYAIWFLNSIFFFTLVVLIFYGNFGKWILLFPLIFHISPVINSLIKIIKKEKSEIYSVDCIWFNLIMIVLYSILMYKF</sequence>
<evidence type="ECO:0000313" key="3">
    <source>
        <dbReference type="Proteomes" id="UP000177707"/>
    </source>
</evidence>
<dbReference type="STRING" id="1802758.A3A96_01475"/>
<keyword evidence="1" id="KW-0472">Membrane</keyword>
<comment type="caution">
    <text evidence="2">The sequence shown here is derived from an EMBL/GenBank/DDBJ whole genome shotgun (WGS) entry which is preliminary data.</text>
</comment>
<dbReference type="Proteomes" id="UP000177707">
    <property type="component" value="Unassembled WGS sequence"/>
</dbReference>
<feature type="transmembrane region" description="Helical" evidence="1">
    <location>
        <begin position="16"/>
        <end position="35"/>
    </location>
</feature>
<accession>A0A1G2U1R2</accession>